<sequence length="284" mass="32287">MDQAAPQGGQFNNLSFGPGSPFPFPSTVSSPPTASTLSTAHVSSQQPVTVDVPATKVESTSMSEIGDKTQLEEAKPKKAEELLQSDPSYLKESIKASPVETQSVKEVSTWHVRKQLLYFSMMLLLKYHLVLLGRFHQMELLSRTEVFEMDNLNLVSYCACFMLIYHRPVTISLVSRCIRENDGRSDRAENGLPVSFILINQLKHYRTDLVLVHLCDSYLPEEMRNPETFKCMCSRDLEKFTWTSYYSFVINYSQTLKYSQATDLNGSSAHKIHLALQNIRMTRR</sequence>
<organism evidence="2 3">
    <name type="scientific">Ensete ventricosum</name>
    <name type="common">Abyssinian banana</name>
    <name type="synonym">Musa ensete</name>
    <dbReference type="NCBI Taxonomy" id="4639"/>
    <lineage>
        <taxon>Eukaryota</taxon>
        <taxon>Viridiplantae</taxon>
        <taxon>Streptophyta</taxon>
        <taxon>Embryophyta</taxon>
        <taxon>Tracheophyta</taxon>
        <taxon>Spermatophyta</taxon>
        <taxon>Magnoliopsida</taxon>
        <taxon>Liliopsida</taxon>
        <taxon>Zingiberales</taxon>
        <taxon>Musaceae</taxon>
        <taxon>Ensete</taxon>
    </lineage>
</organism>
<gene>
    <name evidence="2" type="ORF">B296_00028089</name>
</gene>
<accession>A0A427ANM1</accession>
<feature type="compositionally biased region" description="Low complexity" evidence="1">
    <location>
        <begin position="14"/>
        <end position="40"/>
    </location>
</feature>
<comment type="caution">
    <text evidence="2">The sequence shown here is derived from an EMBL/GenBank/DDBJ whole genome shotgun (WGS) entry which is preliminary data.</text>
</comment>
<dbReference type="GO" id="GO:0009706">
    <property type="term" value="C:chloroplast inner membrane"/>
    <property type="evidence" value="ECO:0007669"/>
    <property type="project" value="TreeGrafter"/>
</dbReference>
<dbReference type="PANTHER" id="PTHR47296">
    <property type="entry name" value="PROTEIN TIC 40, CHLOROPLASTIC"/>
    <property type="match status" value="1"/>
</dbReference>
<dbReference type="AlphaFoldDB" id="A0A427ANM1"/>
<feature type="region of interest" description="Disordered" evidence="1">
    <location>
        <begin position="1"/>
        <end position="79"/>
    </location>
</feature>
<protein>
    <submittedName>
        <fullName evidence="2">Uncharacterized protein</fullName>
    </submittedName>
</protein>
<feature type="compositionally biased region" description="Basic and acidic residues" evidence="1">
    <location>
        <begin position="65"/>
        <end position="79"/>
    </location>
</feature>
<evidence type="ECO:0000313" key="3">
    <source>
        <dbReference type="Proteomes" id="UP000287651"/>
    </source>
</evidence>
<evidence type="ECO:0000313" key="2">
    <source>
        <dbReference type="EMBL" id="RRT77818.1"/>
    </source>
</evidence>
<evidence type="ECO:0000256" key="1">
    <source>
        <dbReference type="SAM" id="MobiDB-lite"/>
    </source>
</evidence>
<dbReference type="GO" id="GO:0045037">
    <property type="term" value="P:protein import into chloroplast stroma"/>
    <property type="evidence" value="ECO:0007669"/>
    <property type="project" value="TreeGrafter"/>
</dbReference>
<reference evidence="2 3" key="1">
    <citation type="journal article" date="2014" name="Agronomy (Basel)">
        <title>A Draft Genome Sequence for Ensete ventricosum, the Drought-Tolerant Tree Against Hunger.</title>
        <authorList>
            <person name="Harrison J."/>
            <person name="Moore K.A."/>
            <person name="Paszkiewicz K."/>
            <person name="Jones T."/>
            <person name="Grant M."/>
            <person name="Ambacheew D."/>
            <person name="Muzemil S."/>
            <person name="Studholme D.J."/>
        </authorList>
    </citation>
    <scope>NUCLEOTIDE SEQUENCE [LARGE SCALE GENOMIC DNA]</scope>
</reference>
<dbReference type="EMBL" id="AMZH03001829">
    <property type="protein sequence ID" value="RRT77818.1"/>
    <property type="molecule type" value="Genomic_DNA"/>
</dbReference>
<proteinExistence type="predicted"/>
<dbReference type="GO" id="GO:0009658">
    <property type="term" value="P:chloroplast organization"/>
    <property type="evidence" value="ECO:0007669"/>
    <property type="project" value="TreeGrafter"/>
</dbReference>
<dbReference type="PANTHER" id="PTHR47296:SF1">
    <property type="entry name" value="PROTEIN TIC 40, CHLOROPLASTIC"/>
    <property type="match status" value="1"/>
</dbReference>
<dbReference type="GO" id="GO:0009535">
    <property type="term" value="C:chloroplast thylakoid membrane"/>
    <property type="evidence" value="ECO:0007669"/>
    <property type="project" value="TreeGrafter"/>
</dbReference>
<dbReference type="Proteomes" id="UP000287651">
    <property type="component" value="Unassembled WGS sequence"/>
</dbReference>
<name>A0A427ANM1_ENSVE</name>